<evidence type="ECO:0000256" key="2">
    <source>
        <dbReference type="ARBA" id="ARBA00009215"/>
    </source>
</evidence>
<sequence>MELEGRLSPRTLTTLPSIVSALAAVQADESAIFLSLSKLLSDRQPIANSLVRLKYLIERVEELEHDADGLVGKVSVTARTAELVGGKVSALDEEMRRVREAADRVGLIADLKSSLSDIQSDIEAQDWESATRHCSRAMLTPKEVIEGAFAEKTVPTADLPLPPSQTLEDARKVLLQTFQRHFSIAAQKRDSAAVSRFFKLFPAIGWEQEGLQAYSDFVVELVRGRQPISGKTSSPMYYISMMTALFESIALIVDQHQPVVEKYYGPGKMIPVVVRLLQEADKVVRILIEGWEDERAMKRKLTEARDASFAALTPAGKKQSNGVEDEGPDPREIDKVLTEAAGMAGRWGLFRRFLLDRLKRKSAPSEDDVDAEPTADTVQSSSNGEQSEEDQATTVLTIIDESGCQKDINHLLKAYYEPLELWYLRSVIDRAHRMSSVDSSQPTPQTTTPDDSFYILRLVLHRLISSSSLPTMERMCKLVEELMERDYGGVMRRKLEDVYRGVQSMPASKEKERVERESRTTFIICLNDLDVSASHMERLTDDLLESPLIPQNFLLREIEAARSRISSLLSLVPKFRSILKSGVEQLFNQLVRPRLRALMSDIYKDVTYVLDEDGYANAEYQDVVKKRFVKSWEAVLEGFKDSFTEVNFRMFWTLAIDVIVRPWEKLVLGMRFTELGAIRFDREVRSISSYLTSQTSFGDAREKLQRLQQIATVLNLDAEESVDEFYTSSGIAWRLSASEARSIAALKA</sequence>
<dbReference type="GO" id="GO:0015031">
    <property type="term" value="P:protein transport"/>
    <property type="evidence" value="ECO:0007669"/>
    <property type="project" value="UniProtKB-KW"/>
</dbReference>
<protein>
    <recommendedName>
        <fullName evidence="3">Conserved oligomeric Golgi complex subunit 4</fullName>
    </recommendedName>
    <alternativeName>
        <fullName evidence="8">Component of oligomeric Golgi complex 4</fullName>
    </alternativeName>
</protein>
<dbReference type="OMA" id="RASECQQ"/>
<dbReference type="Pfam" id="PF20662">
    <property type="entry name" value="COG4_C"/>
    <property type="match status" value="1"/>
</dbReference>
<dbReference type="EMBL" id="JH795856">
    <property type="protein sequence ID" value="EJU05592.1"/>
    <property type="molecule type" value="Genomic_DNA"/>
</dbReference>
<dbReference type="InterPro" id="IPR048684">
    <property type="entry name" value="COG4_C"/>
</dbReference>
<evidence type="ECO:0000256" key="5">
    <source>
        <dbReference type="ARBA" id="ARBA00022927"/>
    </source>
</evidence>
<dbReference type="Pfam" id="PF20663">
    <property type="entry name" value="COG4_N"/>
    <property type="match status" value="1"/>
</dbReference>
<dbReference type="GeneID" id="63684737"/>
<dbReference type="RefSeq" id="XP_040632486.1">
    <property type="nucleotide sequence ID" value="XM_040769675.1"/>
</dbReference>
<evidence type="ECO:0000256" key="8">
    <source>
        <dbReference type="ARBA" id="ARBA00031340"/>
    </source>
</evidence>
<evidence type="ECO:0000256" key="6">
    <source>
        <dbReference type="ARBA" id="ARBA00023034"/>
    </source>
</evidence>
<dbReference type="HOGENOM" id="CLU_014853_3_1_1"/>
<evidence type="ECO:0000256" key="1">
    <source>
        <dbReference type="ARBA" id="ARBA00004395"/>
    </source>
</evidence>
<dbReference type="Gene3D" id="1.10.287.1060">
    <property type="entry name" value="ESAT-6-like"/>
    <property type="match status" value="1"/>
</dbReference>
<evidence type="ECO:0000313" key="12">
    <source>
        <dbReference type="Proteomes" id="UP000030653"/>
    </source>
</evidence>
<evidence type="ECO:0000259" key="10">
    <source>
        <dbReference type="SMART" id="SM00762"/>
    </source>
</evidence>
<dbReference type="InterPro" id="IPR013167">
    <property type="entry name" value="COG4_M"/>
</dbReference>
<accession>M5GEP9</accession>
<gene>
    <name evidence="11" type="ORF">DACRYDRAFT_113667</name>
</gene>
<keyword evidence="7" id="KW-0472">Membrane</keyword>
<keyword evidence="5" id="KW-0653">Protein transport</keyword>
<proteinExistence type="inferred from homology"/>
<feature type="region of interest" description="Disordered" evidence="9">
    <location>
        <begin position="362"/>
        <end position="391"/>
    </location>
</feature>
<keyword evidence="4" id="KW-0813">Transport</keyword>
<dbReference type="PANTHER" id="PTHR24016">
    <property type="entry name" value="CONSERVED OLIGOMERIC GOLGI COMPLEX SUBUNIT 4"/>
    <property type="match status" value="1"/>
</dbReference>
<dbReference type="PANTHER" id="PTHR24016:SF0">
    <property type="entry name" value="CONSERVED OLIGOMERIC GOLGI COMPLEX SUBUNIT 4"/>
    <property type="match status" value="1"/>
</dbReference>
<comment type="similarity">
    <text evidence="2">Belongs to the COG4 family.</text>
</comment>
<name>M5GEP9_DACPD</name>
<keyword evidence="12" id="KW-1185">Reference proteome</keyword>
<feature type="domain" description="COG4 transport protein middle alpha-helical bundle" evidence="10">
    <location>
        <begin position="167"/>
        <end position="496"/>
    </location>
</feature>
<dbReference type="InterPro" id="IPR048682">
    <property type="entry name" value="COG4"/>
</dbReference>
<keyword evidence="6" id="KW-0333">Golgi apparatus</keyword>
<dbReference type="SMART" id="SM00762">
    <property type="entry name" value="Cog4"/>
    <property type="match status" value="1"/>
</dbReference>
<dbReference type="Pfam" id="PF08318">
    <property type="entry name" value="COG4_m"/>
    <property type="match status" value="1"/>
</dbReference>
<organism evidence="11 12">
    <name type="scientific">Dacryopinax primogenitus (strain DJM 731)</name>
    <name type="common">Brown rot fungus</name>
    <dbReference type="NCBI Taxonomy" id="1858805"/>
    <lineage>
        <taxon>Eukaryota</taxon>
        <taxon>Fungi</taxon>
        <taxon>Dikarya</taxon>
        <taxon>Basidiomycota</taxon>
        <taxon>Agaricomycotina</taxon>
        <taxon>Dacrymycetes</taxon>
        <taxon>Dacrymycetales</taxon>
        <taxon>Dacrymycetaceae</taxon>
        <taxon>Dacryopinax</taxon>
    </lineage>
</organism>
<evidence type="ECO:0000256" key="4">
    <source>
        <dbReference type="ARBA" id="ARBA00022448"/>
    </source>
</evidence>
<feature type="region of interest" description="Disordered" evidence="9">
    <location>
        <begin position="310"/>
        <end position="330"/>
    </location>
</feature>
<evidence type="ECO:0000256" key="3">
    <source>
        <dbReference type="ARBA" id="ARBA00020975"/>
    </source>
</evidence>
<evidence type="ECO:0000313" key="11">
    <source>
        <dbReference type="EMBL" id="EJU05592.1"/>
    </source>
</evidence>
<dbReference type="AlphaFoldDB" id="M5GEP9"/>
<evidence type="ECO:0000256" key="7">
    <source>
        <dbReference type="ARBA" id="ARBA00023136"/>
    </source>
</evidence>
<feature type="compositionally biased region" description="Polar residues" evidence="9">
    <location>
        <begin position="376"/>
        <end position="385"/>
    </location>
</feature>
<reference evidence="11 12" key="1">
    <citation type="journal article" date="2012" name="Science">
        <title>The Paleozoic origin of enzymatic lignin decomposition reconstructed from 31 fungal genomes.</title>
        <authorList>
            <person name="Floudas D."/>
            <person name="Binder M."/>
            <person name="Riley R."/>
            <person name="Barry K."/>
            <person name="Blanchette R.A."/>
            <person name="Henrissat B."/>
            <person name="Martinez A.T."/>
            <person name="Otillar R."/>
            <person name="Spatafora J.W."/>
            <person name="Yadav J.S."/>
            <person name="Aerts A."/>
            <person name="Benoit I."/>
            <person name="Boyd A."/>
            <person name="Carlson A."/>
            <person name="Copeland A."/>
            <person name="Coutinho P.M."/>
            <person name="de Vries R.P."/>
            <person name="Ferreira P."/>
            <person name="Findley K."/>
            <person name="Foster B."/>
            <person name="Gaskell J."/>
            <person name="Glotzer D."/>
            <person name="Gorecki P."/>
            <person name="Heitman J."/>
            <person name="Hesse C."/>
            <person name="Hori C."/>
            <person name="Igarashi K."/>
            <person name="Jurgens J.A."/>
            <person name="Kallen N."/>
            <person name="Kersten P."/>
            <person name="Kohler A."/>
            <person name="Kuees U."/>
            <person name="Kumar T.K.A."/>
            <person name="Kuo A."/>
            <person name="LaButti K."/>
            <person name="Larrondo L.F."/>
            <person name="Lindquist E."/>
            <person name="Ling A."/>
            <person name="Lombard V."/>
            <person name="Lucas S."/>
            <person name="Lundell T."/>
            <person name="Martin R."/>
            <person name="McLaughlin D.J."/>
            <person name="Morgenstern I."/>
            <person name="Morin E."/>
            <person name="Murat C."/>
            <person name="Nagy L.G."/>
            <person name="Nolan M."/>
            <person name="Ohm R.A."/>
            <person name="Patyshakuliyeva A."/>
            <person name="Rokas A."/>
            <person name="Ruiz-Duenas F.J."/>
            <person name="Sabat G."/>
            <person name="Salamov A."/>
            <person name="Samejima M."/>
            <person name="Schmutz J."/>
            <person name="Slot J.C."/>
            <person name="St John F."/>
            <person name="Stenlid J."/>
            <person name="Sun H."/>
            <person name="Sun S."/>
            <person name="Syed K."/>
            <person name="Tsang A."/>
            <person name="Wiebenga A."/>
            <person name="Young D."/>
            <person name="Pisabarro A."/>
            <person name="Eastwood D.C."/>
            <person name="Martin F."/>
            <person name="Cullen D."/>
            <person name="Grigoriev I.V."/>
            <person name="Hibbett D.S."/>
        </authorList>
    </citation>
    <scope>NUCLEOTIDE SEQUENCE [LARGE SCALE GENOMIC DNA]</scope>
    <source>
        <strain evidence="11 12">DJM-731 SS1</strain>
    </source>
</reference>
<dbReference type="OrthoDB" id="47059at2759"/>
<dbReference type="Gene3D" id="1.20.58.1970">
    <property type="match status" value="1"/>
</dbReference>
<dbReference type="Proteomes" id="UP000030653">
    <property type="component" value="Unassembled WGS sequence"/>
</dbReference>
<evidence type="ECO:0000256" key="9">
    <source>
        <dbReference type="SAM" id="MobiDB-lite"/>
    </source>
</evidence>
<comment type="subcellular location">
    <subcellularLocation>
        <location evidence="1">Golgi apparatus membrane</location>
        <topology evidence="1">Peripheral membrane protein</topology>
    </subcellularLocation>
</comment>
<dbReference type="STRING" id="1858805.M5GEP9"/>
<dbReference type="InterPro" id="IPR048680">
    <property type="entry name" value="COG4_N"/>
</dbReference>
<dbReference type="GO" id="GO:0000139">
    <property type="term" value="C:Golgi membrane"/>
    <property type="evidence" value="ECO:0007669"/>
    <property type="project" value="UniProtKB-SubCell"/>
</dbReference>